<evidence type="ECO:0000256" key="7">
    <source>
        <dbReference type="ARBA" id="ARBA00022824"/>
    </source>
</evidence>
<keyword evidence="5" id="KW-0964">Secreted</keyword>
<accession>A0A8B9GZ65</accession>
<dbReference type="Ensembl" id="ENSAMXT00005004986.1">
    <property type="protein sequence ID" value="ENSAMXP00005004373.1"/>
    <property type="gene ID" value="ENSAMXG00005002698.1"/>
</dbReference>
<evidence type="ECO:0000256" key="8">
    <source>
        <dbReference type="ARBA" id="ARBA00023034"/>
    </source>
</evidence>
<evidence type="ECO:0000256" key="11">
    <source>
        <dbReference type="ARBA" id="ARBA00025913"/>
    </source>
</evidence>
<dbReference type="KEGG" id="amex:103042067"/>
<evidence type="ECO:0000313" key="16">
    <source>
        <dbReference type="Proteomes" id="UP000752171"/>
    </source>
</evidence>
<dbReference type="InterPro" id="IPR026772">
    <property type="entry name" value="Fibin"/>
</dbReference>
<reference evidence="14" key="2">
    <citation type="submission" date="2025-05" db="UniProtKB">
        <authorList>
            <consortium name="Ensembl"/>
        </authorList>
    </citation>
    <scope>IDENTIFICATION</scope>
</reference>
<evidence type="ECO:0000256" key="1">
    <source>
        <dbReference type="ARBA" id="ARBA00004240"/>
    </source>
</evidence>
<comment type="similarity">
    <text evidence="4">Belongs to the FIBIN family.</text>
</comment>
<evidence type="ECO:0000256" key="12">
    <source>
        <dbReference type="SAM" id="SignalP"/>
    </source>
</evidence>
<dbReference type="PANTHER" id="PTHR31185">
    <property type="entry name" value="FIN BUD INITIATION FACTOR FIBIN"/>
    <property type="match status" value="1"/>
</dbReference>
<dbReference type="PANTHER" id="PTHR31185:SF0">
    <property type="entry name" value="FIN BUD INITIATION FACTOR HOMOLOG"/>
    <property type="match status" value="1"/>
</dbReference>
<protein>
    <submittedName>
        <fullName evidence="14">Fin bud initiation factor a</fullName>
    </submittedName>
</protein>
<comment type="subunit">
    <text evidence="11">Homodimer; disulfide-linked. Seems to also exist as monomers.</text>
</comment>
<keyword evidence="7" id="KW-0256">Endoplasmic reticulum</keyword>
<sequence length="212" mass="24313">MAAVLWSLPLALLLLLLGSPPRCSAVYDGPLQAEISNGTFHHFFVPDGDYEETEDPEKCQMLFKWLDRRPCGEEEDRDTAVRHDFILLKQQVEDSARVLESLGRTISHDLDGEDTYGTYLRKELDQISEAFSGVEKSLLELEVKFKQGEDAEHREEQEFTKNFVSPVNSVRQTLQDTQLISTGLRDKHELISLIVRSHGTRLSRLKHEYLNL</sequence>
<evidence type="ECO:0000256" key="10">
    <source>
        <dbReference type="ARBA" id="ARBA00023180"/>
    </source>
</evidence>
<evidence type="ECO:0000313" key="14">
    <source>
        <dbReference type="Ensembl" id="ENSAMXP00005004373.1"/>
    </source>
</evidence>
<keyword evidence="10" id="KW-0325">Glycoprotein</keyword>
<proteinExistence type="inferred from homology"/>
<dbReference type="GO" id="GO:0005794">
    <property type="term" value="C:Golgi apparatus"/>
    <property type="evidence" value="ECO:0007669"/>
    <property type="project" value="UniProtKB-SubCell"/>
</dbReference>
<dbReference type="EMBL" id="JAICCE010000002">
    <property type="protein sequence ID" value="KAG9281039.1"/>
    <property type="molecule type" value="Genomic_DNA"/>
</dbReference>
<dbReference type="GO" id="GO:0005576">
    <property type="term" value="C:extracellular region"/>
    <property type="evidence" value="ECO:0007669"/>
    <property type="project" value="UniProtKB-SubCell"/>
</dbReference>
<name>A0A8B9GZ65_ASTMX</name>
<dbReference type="AlphaFoldDB" id="A0A8B9GZ65"/>
<dbReference type="Proteomes" id="UP000752171">
    <property type="component" value="Unassembled WGS sequence"/>
</dbReference>
<evidence type="ECO:0000256" key="5">
    <source>
        <dbReference type="ARBA" id="ARBA00022525"/>
    </source>
</evidence>
<gene>
    <name evidence="14" type="primary">fibina</name>
    <name evidence="13" type="ORF">AMEX_G3812</name>
</gene>
<keyword evidence="9" id="KW-1015">Disulfide bond</keyword>
<feature type="chain" id="PRO_5044668819" evidence="12">
    <location>
        <begin position="26"/>
        <end position="212"/>
    </location>
</feature>
<reference evidence="13 16" key="1">
    <citation type="submission" date="2021-07" db="EMBL/GenBank/DDBJ databases">
        <authorList>
            <person name="Imarazene B."/>
            <person name="Zahm M."/>
            <person name="Klopp C."/>
            <person name="Cabau C."/>
            <person name="Beille S."/>
            <person name="Jouanno E."/>
            <person name="Castinel A."/>
            <person name="Lluch J."/>
            <person name="Gil L."/>
            <person name="Kuchtly C."/>
            <person name="Lopez Roques C."/>
            <person name="Donnadieu C."/>
            <person name="Parrinello H."/>
            <person name="Journot L."/>
            <person name="Du K."/>
            <person name="Schartl M."/>
            <person name="Retaux S."/>
            <person name="Guiguen Y."/>
        </authorList>
    </citation>
    <scope>NUCLEOTIDE SEQUENCE [LARGE SCALE GENOMIC DNA]</scope>
    <source>
        <strain evidence="13">Pach_M1</strain>
        <tissue evidence="13">Testis</tissue>
    </source>
</reference>
<evidence type="ECO:0000256" key="4">
    <source>
        <dbReference type="ARBA" id="ARBA00007437"/>
    </source>
</evidence>
<organism evidence="14 15">
    <name type="scientific">Astyanax mexicanus</name>
    <name type="common">Blind cave fish</name>
    <name type="synonym">Astyanax fasciatus mexicanus</name>
    <dbReference type="NCBI Taxonomy" id="7994"/>
    <lineage>
        <taxon>Eukaryota</taxon>
        <taxon>Metazoa</taxon>
        <taxon>Chordata</taxon>
        <taxon>Craniata</taxon>
        <taxon>Vertebrata</taxon>
        <taxon>Euteleostomi</taxon>
        <taxon>Actinopterygii</taxon>
        <taxon>Neopterygii</taxon>
        <taxon>Teleostei</taxon>
        <taxon>Ostariophysi</taxon>
        <taxon>Characiformes</taxon>
        <taxon>Characoidei</taxon>
        <taxon>Acestrorhamphidae</taxon>
        <taxon>Acestrorhamphinae</taxon>
        <taxon>Astyanax</taxon>
    </lineage>
</organism>
<evidence type="ECO:0000256" key="6">
    <source>
        <dbReference type="ARBA" id="ARBA00022729"/>
    </source>
</evidence>
<evidence type="ECO:0000313" key="13">
    <source>
        <dbReference type="EMBL" id="KAG9281039.1"/>
    </source>
</evidence>
<evidence type="ECO:0000256" key="9">
    <source>
        <dbReference type="ARBA" id="ARBA00023157"/>
    </source>
</evidence>
<dbReference type="OrthoDB" id="9434858at2759"/>
<dbReference type="RefSeq" id="XP_007228284.3">
    <property type="nucleotide sequence ID" value="XM_007228222.4"/>
</dbReference>
<dbReference type="Pfam" id="PF15819">
    <property type="entry name" value="Fibin"/>
    <property type="match status" value="1"/>
</dbReference>
<feature type="signal peptide" evidence="12">
    <location>
        <begin position="1"/>
        <end position="25"/>
    </location>
</feature>
<dbReference type="GO" id="GO:0005783">
    <property type="term" value="C:endoplasmic reticulum"/>
    <property type="evidence" value="ECO:0007669"/>
    <property type="project" value="UniProtKB-SubCell"/>
</dbReference>
<keyword evidence="6 12" id="KW-0732">Signal</keyword>
<evidence type="ECO:0000256" key="2">
    <source>
        <dbReference type="ARBA" id="ARBA00004555"/>
    </source>
</evidence>
<keyword evidence="8" id="KW-0333">Golgi apparatus</keyword>
<evidence type="ECO:0000313" key="15">
    <source>
        <dbReference type="Proteomes" id="UP000694621"/>
    </source>
</evidence>
<comment type="subcellular location">
    <subcellularLocation>
        <location evidence="1">Endoplasmic reticulum</location>
    </subcellularLocation>
    <subcellularLocation>
        <location evidence="2">Golgi apparatus</location>
    </subcellularLocation>
    <subcellularLocation>
        <location evidence="3">Secreted</location>
    </subcellularLocation>
</comment>
<dbReference type="GeneID" id="103042067"/>
<evidence type="ECO:0000256" key="3">
    <source>
        <dbReference type="ARBA" id="ARBA00004613"/>
    </source>
</evidence>
<dbReference type="Proteomes" id="UP000694621">
    <property type="component" value="Unplaced"/>
</dbReference>